<dbReference type="OrthoDB" id="5422902at2"/>
<sequence length="124" mass="12737">MPVKTESNTLSDGLKWEQDANYSRAKVTIAYHAKAPLLAVLGQVTTSGKYKPLNPAGDDGTEKAAGISLLAVDASGGDCAGVILNDDALVNMDALVWPDAITVEQKAAAIVELSALGIKAVSVA</sequence>
<dbReference type="RefSeq" id="WP_011188825.1">
    <property type="nucleotide sequence ID" value="NC_006138.1"/>
</dbReference>
<dbReference type="Pfam" id="PF02924">
    <property type="entry name" value="HDPD"/>
    <property type="match status" value="1"/>
</dbReference>
<keyword evidence="2" id="KW-1185">Reference proteome</keyword>
<reference evidence="2" key="1">
    <citation type="journal article" date="2004" name="Environ. Microbiol.">
        <title>The genome of Desulfotalea psychrophila, a sulfate-reducing bacterium from permanently cold Arctic sediments.</title>
        <authorList>
            <person name="Rabus R."/>
            <person name="Ruepp A."/>
            <person name="Frickey T."/>
            <person name="Rattei T."/>
            <person name="Fartmann B."/>
            <person name="Stark M."/>
            <person name="Bauer M."/>
            <person name="Zibat A."/>
            <person name="Lombardot T."/>
            <person name="Becker I."/>
            <person name="Amann J."/>
            <person name="Gellner K."/>
            <person name="Teeling H."/>
            <person name="Leuschner W.D."/>
            <person name="Gloeckner F.-O."/>
            <person name="Lupas A.N."/>
            <person name="Amann R."/>
            <person name="Klenk H.-P."/>
        </authorList>
    </citation>
    <scope>NUCLEOTIDE SEQUENCE [LARGE SCALE GENOMIC DNA]</scope>
    <source>
        <strain evidence="2">DSM 12343 / LSv54</strain>
    </source>
</reference>
<evidence type="ECO:0000313" key="1">
    <source>
        <dbReference type="EMBL" id="CAG36313.1"/>
    </source>
</evidence>
<dbReference type="Proteomes" id="UP000000602">
    <property type="component" value="Chromosome"/>
</dbReference>
<dbReference type="InterPro" id="IPR004195">
    <property type="entry name" value="Head_decoration_D"/>
</dbReference>
<organism evidence="1 2">
    <name type="scientific">Desulfotalea psychrophila (strain LSv54 / DSM 12343)</name>
    <dbReference type="NCBI Taxonomy" id="177439"/>
    <lineage>
        <taxon>Bacteria</taxon>
        <taxon>Pseudomonadati</taxon>
        <taxon>Thermodesulfobacteriota</taxon>
        <taxon>Desulfobulbia</taxon>
        <taxon>Desulfobulbales</taxon>
        <taxon>Desulfocapsaceae</taxon>
        <taxon>Desulfotalea</taxon>
    </lineage>
</organism>
<dbReference type="HOGENOM" id="CLU_159984_0_1_7"/>
<dbReference type="STRING" id="177439.DP1584"/>
<evidence type="ECO:0000313" key="2">
    <source>
        <dbReference type="Proteomes" id="UP000000602"/>
    </source>
</evidence>
<accession>Q6AMW1</accession>
<dbReference type="KEGG" id="dps:DP1584"/>
<protein>
    <recommendedName>
        <fullName evidence="3">Head decoration protein</fullName>
    </recommendedName>
</protein>
<dbReference type="EMBL" id="CR522870">
    <property type="protein sequence ID" value="CAG36313.1"/>
    <property type="molecule type" value="Genomic_DNA"/>
</dbReference>
<evidence type="ECO:0008006" key="3">
    <source>
        <dbReference type="Google" id="ProtNLM"/>
    </source>
</evidence>
<dbReference type="AlphaFoldDB" id="Q6AMW1"/>
<name>Q6AMW1_DESPS</name>
<dbReference type="eggNOG" id="ENOG5030Y54">
    <property type="taxonomic scope" value="Bacteria"/>
</dbReference>
<dbReference type="Gene3D" id="2.40.300.10">
    <property type="entry name" value="Head decoration protein D"/>
    <property type="match status" value="1"/>
</dbReference>
<proteinExistence type="predicted"/>
<gene>
    <name evidence="1" type="ordered locus">DP1584</name>
</gene>